<dbReference type="Gene3D" id="1.10.287.470">
    <property type="entry name" value="Helix hairpin bin"/>
    <property type="match status" value="1"/>
</dbReference>
<organism evidence="7 8">
    <name type="scientific">Paracoccus denitrificans</name>
    <dbReference type="NCBI Taxonomy" id="266"/>
    <lineage>
        <taxon>Bacteria</taxon>
        <taxon>Pseudomonadati</taxon>
        <taxon>Pseudomonadota</taxon>
        <taxon>Alphaproteobacteria</taxon>
        <taxon>Rhodobacterales</taxon>
        <taxon>Paracoccaceae</taxon>
        <taxon>Paracoccus</taxon>
    </lineage>
</organism>
<protein>
    <submittedName>
        <fullName evidence="7">Efflux RND transporter periplasmic adaptor subunit</fullName>
    </submittedName>
</protein>
<evidence type="ECO:0000313" key="8">
    <source>
        <dbReference type="Proteomes" id="UP000315344"/>
    </source>
</evidence>
<dbReference type="AlphaFoldDB" id="A0A533IC65"/>
<dbReference type="Gene3D" id="2.40.420.20">
    <property type="match status" value="1"/>
</dbReference>
<feature type="region of interest" description="Disordered" evidence="3">
    <location>
        <begin position="413"/>
        <end position="468"/>
    </location>
</feature>
<dbReference type="GO" id="GO:0022857">
    <property type="term" value="F:transmembrane transporter activity"/>
    <property type="evidence" value="ECO:0007669"/>
    <property type="project" value="InterPro"/>
</dbReference>
<evidence type="ECO:0000256" key="3">
    <source>
        <dbReference type="SAM" id="MobiDB-lite"/>
    </source>
</evidence>
<evidence type="ECO:0000256" key="2">
    <source>
        <dbReference type="ARBA" id="ARBA00009477"/>
    </source>
</evidence>
<dbReference type="GO" id="GO:0005886">
    <property type="term" value="C:plasma membrane"/>
    <property type="evidence" value="ECO:0007669"/>
    <property type="project" value="TreeGrafter"/>
</dbReference>
<dbReference type="GO" id="GO:0030313">
    <property type="term" value="C:cell envelope"/>
    <property type="evidence" value="ECO:0007669"/>
    <property type="project" value="UniProtKB-SubCell"/>
</dbReference>
<dbReference type="NCBIfam" id="TIGR01730">
    <property type="entry name" value="RND_mfp"/>
    <property type="match status" value="1"/>
</dbReference>
<evidence type="ECO:0000259" key="6">
    <source>
        <dbReference type="Pfam" id="PF25967"/>
    </source>
</evidence>
<feature type="compositionally biased region" description="Polar residues" evidence="3">
    <location>
        <begin position="458"/>
        <end position="468"/>
    </location>
</feature>
<accession>A0A533IC65</accession>
<dbReference type="SUPFAM" id="SSF111369">
    <property type="entry name" value="HlyD-like secretion proteins"/>
    <property type="match status" value="1"/>
</dbReference>
<feature type="domain" description="Multidrug resistance protein MdtA-like C-terminal permuted SH3" evidence="6">
    <location>
        <begin position="329"/>
        <end position="388"/>
    </location>
</feature>
<dbReference type="Pfam" id="PF25967">
    <property type="entry name" value="RND-MFP_C"/>
    <property type="match status" value="1"/>
</dbReference>
<dbReference type="Gene3D" id="2.40.50.100">
    <property type="match status" value="1"/>
</dbReference>
<comment type="similarity">
    <text evidence="2">Belongs to the membrane fusion protein (MFP) (TC 8.A.1) family.</text>
</comment>
<evidence type="ECO:0000256" key="1">
    <source>
        <dbReference type="ARBA" id="ARBA00004196"/>
    </source>
</evidence>
<dbReference type="GO" id="GO:0046677">
    <property type="term" value="P:response to antibiotic"/>
    <property type="evidence" value="ECO:0007669"/>
    <property type="project" value="TreeGrafter"/>
</dbReference>
<dbReference type="Proteomes" id="UP000315344">
    <property type="component" value="Unassembled WGS sequence"/>
</dbReference>
<name>A0A533IC65_PARDE</name>
<dbReference type="Pfam" id="PF25917">
    <property type="entry name" value="BSH_RND"/>
    <property type="match status" value="1"/>
</dbReference>
<dbReference type="InterPro" id="IPR058627">
    <property type="entry name" value="MdtA-like_C"/>
</dbReference>
<dbReference type="PANTHER" id="PTHR30158">
    <property type="entry name" value="ACRA/E-RELATED COMPONENT OF DRUG EFFLUX TRANSPORTER"/>
    <property type="match status" value="1"/>
</dbReference>
<feature type="compositionally biased region" description="Polar residues" evidence="3">
    <location>
        <begin position="432"/>
        <end position="441"/>
    </location>
</feature>
<dbReference type="InterPro" id="IPR058625">
    <property type="entry name" value="MdtA-like_BSH"/>
</dbReference>
<dbReference type="InterPro" id="IPR006143">
    <property type="entry name" value="RND_pump_MFP"/>
</dbReference>
<sequence length="468" mass="48813">MVGRPICGLPIRRLSPTITPNLPAIVSMKNLSLRRLSHSLAFLILLPCLSLPAVAQSRGGPSGQTEVGVMTVERADVPVTVELPGRAVAYQMAAVRPKVGGEITEIPYEAGALVEAGTTLFRLEDETLAVELAAREVAVTSAHAALEGAQATVDRYRKLSGSGVTQAELESAVVLLAAAKAAVGSAELERDLAELALRRTEIRSPIRGIAAITPFSVGDTVSEGQADALTEVAQVDPIYVDVSESRARILRNQRSIADGNMQRFESDGVAQLTLETGQIYAQPGRILAPGTEVSATTGTIPIRVQFPNPDRQILPGQFVRVTLTIGQINAFLVPQRATSRAASGDLTAFVVRDGKAVEVLLTEVGTHENAWMVTDGLVDGDALILDGLSNLQDGAEVTTVPVAIDENGVVRDASRAAPDGGAASYRRDAGQQAESSTTRSDTVPPTTAAADPPAGQTVPQSGATATGG</sequence>
<evidence type="ECO:0000313" key="7">
    <source>
        <dbReference type="EMBL" id="TKW68047.1"/>
    </source>
</evidence>
<feature type="domain" description="Multidrug resistance protein MdtA-like beta-barrel" evidence="5">
    <location>
        <begin position="237"/>
        <end position="326"/>
    </location>
</feature>
<comment type="subcellular location">
    <subcellularLocation>
        <location evidence="1">Cell envelope</location>
    </subcellularLocation>
</comment>
<dbReference type="Gene3D" id="2.40.30.170">
    <property type="match status" value="1"/>
</dbReference>
<gene>
    <name evidence="7" type="ORF">DI616_02750</name>
</gene>
<evidence type="ECO:0000259" key="4">
    <source>
        <dbReference type="Pfam" id="PF25917"/>
    </source>
</evidence>
<feature type="compositionally biased region" description="Low complexity" evidence="3">
    <location>
        <begin position="442"/>
        <end position="457"/>
    </location>
</feature>
<reference evidence="7 8" key="1">
    <citation type="journal article" date="2017" name="Nat. Commun.">
        <title>In situ click chemistry generation of cyclooxygenase-2 inhibitors.</title>
        <authorList>
            <person name="Bhardwaj A."/>
            <person name="Kaur J."/>
            <person name="Wuest M."/>
            <person name="Wuest F."/>
        </authorList>
    </citation>
    <scope>NUCLEOTIDE SEQUENCE [LARGE SCALE GENOMIC DNA]</scope>
    <source>
        <strain evidence="7">S2_012_000_R3_94</strain>
    </source>
</reference>
<proteinExistence type="inferred from homology"/>
<dbReference type="InterPro" id="IPR058626">
    <property type="entry name" value="MdtA-like_b-barrel"/>
</dbReference>
<comment type="caution">
    <text evidence="7">The sequence shown here is derived from an EMBL/GenBank/DDBJ whole genome shotgun (WGS) entry which is preliminary data.</text>
</comment>
<dbReference type="Pfam" id="PF25944">
    <property type="entry name" value="Beta-barrel_RND"/>
    <property type="match status" value="1"/>
</dbReference>
<feature type="domain" description="Multidrug resistance protein MdtA-like barrel-sandwich hybrid" evidence="4">
    <location>
        <begin position="92"/>
        <end position="229"/>
    </location>
</feature>
<dbReference type="EMBL" id="VAFL01000002">
    <property type="protein sequence ID" value="TKW68047.1"/>
    <property type="molecule type" value="Genomic_DNA"/>
</dbReference>
<evidence type="ECO:0000259" key="5">
    <source>
        <dbReference type="Pfam" id="PF25944"/>
    </source>
</evidence>